<dbReference type="SUPFAM" id="SSF46911">
    <property type="entry name" value="Ribosomal protein S18"/>
    <property type="match status" value="1"/>
</dbReference>
<evidence type="ECO:0000313" key="5">
    <source>
        <dbReference type="Proteomes" id="UP000694421"/>
    </source>
</evidence>
<dbReference type="GO" id="GO:0032543">
    <property type="term" value="P:mitochondrial translation"/>
    <property type="evidence" value="ECO:0007669"/>
    <property type="project" value="TreeGrafter"/>
</dbReference>
<evidence type="ECO:0000256" key="3">
    <source>
        <dbReference type="ARBA" id="ARBA00023274"/>
    </source>
</evidence>
<protein>
    <recommendedName>
        <fullName evidence="6">28S ribosomal protein S18c, mitochondrial</fullName>
    </recommendedName>
</protein>
<dbReference type="AlphaFoldDB" id="A0A8D0C2K3"/>
<keyword evidence="2" id="KW-0689">Ribosomal protein</keyword>
<accession>A0A8D0C2K3</accession>
<reference evidence="4" key="1">
    <citation type="submission" date="2025-08" db="UniProtKB">
        <authorList>
            <consortium name="Ensembl"/>
        </authorList>
    </citation>
    <scope>IDENTIFICATION</scope>
</reference>
<dbReference type="GO" id="GO:0003735">
    <property type="term" value="F:structural constituent of ribosome"/>
    <property type="evidence" value="ECO:0007669"/>
    <property type="project" value="InterPro"/>
</dbReference>
<evidence type="ECO:0008006" key="6">
    <source>
        <dbReference type="Google" id="ProtNLM"/>
    </source>
</evidence>
<reference evidence="4" key="2">
    <citation type="submission" date="2025-09" db="UniProtKB">
        <authorList>
            <consortium name="Ensembl"/>
        </authorList>
    </citation>
    <scope>IDENTIFICATION</scope>
</reference>
<sequence>MSSAVLLAEVGQKKMAALSAFLGSTKGLGSFYFSAGSVRKPAPRDFQAVISRWRCSSNCEQQVPGDNDMPALMENPYKEPPKKCVLCGITLDYKNVQLLSQFISPYTGHILGKHITGLCEKKQQELSRTIKRSKSVGKYINMKILRYYVNILVYKPSNLLCCRIYVRYL</sequence>
<evidence type="ECO:0000313" key="4">
    <source>
        <dbReference type="Ensembl" id="ENSSMRP00000016570.1"/>
    </source>
</evidence>
<dbReference type="PANTHER" id="PTHR13479">
    <property type="entry name" value="30S RIBOSOMAL PROTEIN S18"/>
    <property type="match status" value="1"/>
</dbReference>
<dbReference type="Gene3D" id="4.10.640.10">
    <property type="entry name" value="Ribosomal protein S18"/>
    <property type="match status" value="1"/>
</dbReference>
<name>A0A8D0C2K3_SALMN</name>
<dbReference type="PANTHER" id="PTHR13479:SF40">
    <property type="entry name" value="SMALL RIBOSOMAL SUBUNIT PROTEIN BS18M"/>
    <property type="match status" value="1"/>
</dbReference>
<dbReference type="Pfam" id="PF01084">
    <property type="entry name" value="Ribosomal_S18"/>
    <property type="match status" value="1"/>
</dbReference>
<dbReference type="GO" id="GO:0070181">
    <property type="term" value="F:small ribosomal subunit rRNA binding"/>
    <property type="evidence" value="ECO:0007669"/>
    <property type="project" value="TreeGrafter"/>
</dbReference>
<organism evidence="4 5">
    <name type="scientific">Salvator merianae</name>
    <name type="common">Argentine black and white tegu</name>
    <name type="synonym">Tupinambis merianae</name>
    <dbReference type="NCBI Taxonomy" id="96440"/>
    <lineage>
        <taxon>Eukaryota</taxon>
        <taxon>Metazoa</taxon>
        <taxon>Chordata</taxon>
        <taxon>Craniata</taxon>
        <taxon>Vertebrata</taxon>
        <taxon>Euteleostomi</taxon>
        <taxon>Lepidosauria</taxon>
        <taxon>Squamata</taxon>
        <taxon>Bifurcata</taxon>
        <taxon>Unidentata</taxon>
        <taxon>Episquamata</taxon>
        <taxon>Laterata</taxon>
        <taxon>Teiioidea</taxon>
        <taxon>Teiidae</taxon>
        <taxon>Salvator</taxon>
    </lineage>
</organism>
<comment type="similarity">
    <text evidence="1">Belongs to the bacterial ribosomal protein bS18 family.</text>
</comment>
<keyword evidence="3" id="KW-0687">Ribonucleoprotein</keyword>
<proteinExistence type="inferred from homology"/>
<keyword evidence="5" id="KW-1185">Reference proteome</keyword>
<evidence type="ECO:0000256" key="1">
    <source>
        <dbReference type="ARBA" id="ARBA00005589"/>
    </source>
</evidence>
<dbReference type="InterPro" id="IPR036870">
    <property type="entry name" value="Ribosomal_bS18_sf"/>
</dbReference>
<evidence type="ECO:0000256" key="2">
    <source>
        <dbReference type="ARBA" id="ARBA00022980"/>
    </source>
</evidence>
<dbReference type="InterPro" id="IPR001648">
    <property type="entry name" value="Ribosomal_bS18"/>
</dbReference>
<dbReference type="GO" id="GO:0005763">
    <property type="term" value="C:mitochondrial small ribosomal subunit"/>
    <property type="evidence" value="ECO:0007669"/>
    <property type="project" value="TreeGrafter"/>
</dbReference>
<dbReference type="Ensembl" id="ENSSMRT00000019387.1">
    <property type="protein sequence ID" value="ENSSMRP00000016570.1"/>
    <property type="gene ID" value="ENSSMRG00000012917.1"/>
</dbReference>
<dbReference type="GeneTree" id="ENSGT00940000165877"/>
<dbReference type="NCBIfam" id="TIGR00165">
    <property type="entry name" value="S18"/>
    <property type="match status" value="1"/>
</dbReference>
<dbReference type="Proteomes" id="UP000694421">
    <property type="component" value="Unplaced"/>
</dbReference>